<evidence type="ECO:0000256" key="3">
    <source>
        <dbReference type="ARBA" id="ARBA00006576"/>
    </source>
</evidence>
<evidence type="ECO:0000313" key="11">
    <source>
        <dbReference type="EMBL" id="CAB4363196.1"/>
    </source>
</evidence>
<dbReference type="GO" id="GO:0008270">
    <property type="term" value="F:zinc ion binding"/>
    <property type="evidence" value="ECO:0007669"/>
    <property type="project" value="InterPro"/>
</dbReference>
<dbReference type="CDD" id="cd01283">
    <property type="entry name" value="cytidine_deaminase"/>
    <property type="match status" value="1"/>
</dbReference>
<keyword evidence="6" id="KW-0378">Hydrolase</keyword>
<comment type="catalytic activity">
    <reaction evidence="9">
        <text>cytidine + H2O + H(+) = uridine + NH4(+)</text>
        <dbReference type="Rhea" id="RHEA:16069"/>
        <dbReference type="ChEBI" id="CHEBI:15377"/>
        <dbReference type="ChEBI" id="CHEBI:15378"/>
        <dbReference type="ChEBI" id="CHEBI:16704"/>
        <dbReference type="ChEBI" id="CHEBI:17562"/>
        <dbReference type="ChEBI" id="CHEBI:28938"/>
        <dbReference type="EC" id="3.5.4.5"/>
    </reaction>
</comment>
<accession>A0A6J7HIR7</accession>
<dbReference type="NCBIfam" id="TIGR01354">
    <property type="entry name" value="cyt_deam_tetra"/>
    <property type="match status" value="1"/>
</dbReference>
<gene>
    <name evidence="12" type="ORF">UFOPK2656_01980</name>
    <name evidence="13" type="ORF">UFOPK3267_00013</name>
    <name evidence="14" type="ORF">UFOPK3651_00848</name>
    <name evidence="15" type="ORF">UFOPK3931_01765</name>
    <name evidence="11" type="ORF">UFOPK4189_00977</name>
</gene>
<evidence type="ECO:0000313" key="13">
    <source>
        <dbReference type="EMBL" id="CAB4845861.1"/>
    </source>
</evidence>
<evidence type="ECO:0000256" key="9">
    <source>
        <dbReference type="ARBA" id="ARBA00049558"/>
    </source>
</evidence>
<keyword evidence="7" id="KW-0862">Zinc</keyword>
<dbReference type="InterPro" id="IPR016193">
    <property type="entry name" value="Cytidine_deaminase-like"/>
</dbReference>
<dbReference type="PROSITE" id="PS51747">
    <property type="entry name" value="CYT_DCMP_DEAMINASES_2"/>
    <property type="match status" value="1"/>
</dbReference>
<dbReference type="GO" id="GO:0055086">
    <property type="term" value="P:nucleobase-containing small molecule metabolic process"/>
    <property type="evidence" value="ECO:0007669"/>
    <property type="project" value="UniProtKB-ARBA"/>
</dbReference>
<sequence>MTTQPTLPMTPAQRELFDAAVAKQALSYSPYSHFKVGAAIRTKAGNIYAACNIENAAYPQSTCGEASAIAIMVANGEREIAEVLTVCDGDLIGTCCGGCRQRIREFAPLDTPIYACGPDGLRAIFTLDQLLPNSFGPEHLLG</sequence>
<comment type="function">
    <text evidence="2">This enzyme scavenges exogenous and endogenous cytidine and 2'-deoxycytidine for UMP synthesis.</text>
</comment>
<dbReference type="EMBL" id="CAESGF010000004">
    <property type="protein sequence ID" value="CAB4363196.1"/>
    <property type="molecule type" value="Genomic_DNA"/>
</dbReference>
<evidence type="ECO:0000259" key="10">
    <source>
        <dbReference type="PROSITE" id="PS51747"/>
    </source>
</evidence>
<dbReference type="Gene3D" id="3.40.140.10">
    <property type="entry name" value="Cytidine Deaminase, domain 2"/>
    <property type="match status" value="1"/>
</dbReference>
<dbReference type="EMBL" id="CAFBIY010000001">
    <property type="protein sequence ID" value="CAB4845861.1"/>
    <property type="molecule type" value="Genomic_DNA"/>
</dbReference>
<reference evidence="14" key="1">
    <citation type="submission" date="2020-05" db="EMBL/GenBank/DDBJ databases">
        <authorList>
            <person name="Chiriac C."/>
            <person name="Salcher M."/>
            <person name="Ghai R."/>
            <person name="Kavagutti S V."/>
        </authorList>
    </citation>
    <scope>NUCLEOTIDE SEQUENCE</scope>
</reference>
<dbReference type="EMBL" id="CAFBOL010000046">
    <property type="protein sequence ID" value="CAB4995480.1"/>
    <property type="molecule type" value="Genomic_DNA"/>
</dbReference>
<dbReference type="PANTHER" id="PTHR11644">
    <property type="entry name" value="CYTIDINE DEAMINASE"/>
    <property type="match status" value="1"/>
</dbReference>
<dbReference type="GO" id="GO:0072527">
    <property type="term" value="P:pyrimidine-containing compound metabolic process"/>
    <property type="evidence" value="ECO:0007669"/>
    <property type="project" value="UniProtKB-ARBA"/>
</dbReference>
<proteinExistence type="inferred from homology"/>
<dbReference type="EMBL" id="CAFBMT010000004">
    <property type="protein sequence ID" value="CAB4920927.1"/>
    <property type="molecule type" value="Genomic_DNA"/>
</dbReference>
<comment type="cofactor">
    <cofactor evidence="1">
        <name>Zn(2+)</name>
        <dbReference type="ChEBI" id="CHEBI:29105"/>
    </cofactor>
</comment>
<comment type="similarity">
    <text evidence="3">Belongs to the cytidine and deoxycytidylate deaminase family.</text>
</comment>
<evidence type="ECO:0000256" key="8">
    <source>
        <dbReference type="ARBA" id="ARBA00032005"/>
    </source>
</evidence>
<evidence type="ECO:0000256" key="1">
    <source>
        <dbReference type="ARBA" id="ARBA00001947"/>
    </source>
</evidence>
<evidence type="ECO:0000313" key="15">
    <source>
        <dbReference type="EMBL" id="CAB4995480.1"/>
    </source>
</evidence>
<dbReference type="GO" id="GO:0005829">
    <property type="term" value="C:cytosol"/>
    <property type="evidence" value="ECO:0007669"/>
    <property type="project" value="TreeGrafter"/>
</dbReference>
<evidence type="ECO:0000256" key="7">
    <source>
        <dbReference type="ARBA" id="ARBA00022833"/>
    </source>
</evidence>
<feature type="domain" description="CMP/dCMP-type deaminase" evidence="10">
    <location>
        <begin position="11"/>
        <end position="138"/>
    </location>
</feature>
<dbReference type="EMBL" id="CAEZYF010000012">
    <property type="protein sequence ID" value="CAB4729143.1"/>
    <property type="molecule type" value="Genomic_DNA"/>
</dbReference>
<dbReference type="SUPFAM" id="SSF53927">
    <property type="entry name" value="Cytidine deaminase-like"/>
    <property type="match status" value="1"/>
</dbReference>
<evidence type="ECO:0000256" key="5">
    <source>
        <dbReference type="ARBA" id="ARBA00022723"/>
    </source>
</evidence>
<dbReference type="NCBIfam" id="NF004064">
    <property type="entry name" value="PRK05578.1"/>
    <property type="match status" value="1"/>
</dbReference>
<protein>
    <recommendedName>
        <fullName evidence="4">cytidine deaminase</fullName>
        <ecNumber evidence="4">3.5.4.5</ecNumber>
    </recommendedName>
    <alternativeName>
        <fullName evidence="8">Cytidine aminohydrolase</fullName>
    </alternativeName>
</protein>
<evidence type="ECO:0000256" key="2">
    <source>
        <dbReference type="ARBA" id="ARBA00003949"/>
    </source>
</evidence>
<dbReference type="PANTHER" id="PTHR11644:SF2">
    <property type="entry name" value="CYTIDINE DEAMINASE"/>
    <property type="match status" value="1"/>
</dbReference>
<dbReference type="EC" id="3.5.4.5" evidence="4"/>
<evidence type="ECO:0000256" key="4">
    <source>
        <dbReference type="ARBA" id="ARBA00012783"/>
    </source>
</evidence>
<organism evidence="14">
    <name type="scientific">freshwater metagenome</name>
    <dbReference type="NCBI Taxonomy" id="449393"/>
    <lineage>
        <taxon>unclassified sequences</taxon>
        <taxon>metagenomes</taxon>
        <taxon>ecological metagenomes</taxon>
    </lineage>
</organism>
<dbReference type="InterPro" id="IPR006262">
    <property type="entry name" value="Cyt_deam_tetra"/>
</dbReference>
<evidence type="ECO:0000256" key="6">
    <source>
        <dbReference type="ARBA" id="ARBA00022801"/>
    </source>
</evidence>
<evidence type="ECO:0000313" key="12">
    <source>
        <dbReference type="EMBL" id="CAB4729143.1"/>
    </source>
</evidence>
<dbReference type="InterPro" id="IPR050202">
    <property type="entry name" value="Cyt/Deoxycyt_deaminase"/>
</dbReference>
<evidence type="ECO:0000313" key="14">
    <source>
        <dbReference type="EMBL" id="CAB4920927.1"/>
    </source>
</evidence>
<dbReference type="AlphaFoldDB" id="A0A6J7HIR7"/>
<name>A0A6J7HIR7_9ZZZZ</name>
<keyword evidence="5" id="KW-0479">Metal-binding</keyword>
<dbReference type="InterPro" id="IPR002125">
    <property type="entry name" value="CMP_dCMP_dom"/>
</dbReference>
<dbReference type="Pfam" id="PF00383">
    <property type="entry name" value="dCMP_cyt_deam_1"/>
    <property type="match status" value="1"/>
</dbReference>
<dbReference type="GO" id="GO:0004126">
    <property type="term" value="F:cytidine deaminase activity"/>
    <property type="evidence" value="ECO:0007669"/>
    <property type="project" value="UniProtKB-EC"/>
</dbReference>